<evidence type="ECO:0000259" key="2">
    <source>
        <dbReference type="PROSITE" id="PS50158"/>
    </source>
</evidence>
<keyword evidence="1" id="KW-0862">Zinc</keyword>
<evidence type="ECO:0000256" key="1">
    <source>
        <dbReference type="PROSITE-ProRule" id="PRU00047"/>
    </source>
</evidence>
<keyword evidence="1" id="KW-0479">Metal-binding</keyword>
<dbReference type="GO" id="GO:0008270">
    <property type="term" value="F:zinc ion binding"/>
    <property type="evidence" value="ECO:0007669"/>
    <property type="project" value="UniProtKB-KW"/>
</dbReference>
<dbReference type="PANTHER" id="PTHR47481:SF31">
    <property type="entry name" value="OS01G0873500 PROTEIN"/>
    <property type="match status" value="1"/>
</dbReference>
<gene>
    <name evidence="3" type="ORF">QE152_g40389</name>
</gene>
<comment type="caution">
    <text evidence="3">The sequence shown here is derived from an EMBL/GenBank/DDBJ whole genome shotgun (WGS) entry which is preliminary data.</text>
</comment>
<dbReference type="InterPro" id="IPR036875">
    <property type="entry name" value="Znf_CCHC_sf"/>
</dbReference>
<keyword evidence="1" id="KW-0863">Zinc-finger</keyword>
<dbReference type="GO" id="GO:0003676">
    <property type="term" value="F:nucleic acid binding"/>
    <property type="evidence" value="ECO:0007669"/>
    <property type="project" value="InterPro"/>
</dbReference>
<keyword evidence="4" id="KW-1185">Reference proteome</keyword>
<name>A0AAW1HRP4_POPJA</name>
<reference evidence="3 4" key="1">
    <citation type="journal article" date="2024" name="BMC Genomics">
        <title>De novo assembly and annotation of Popillia japonica's genome with initial clues to its potential as an invasive pest.</title>
        <authorList>
            <person name="Cucini C."/>
            <person name="Boschi S."/>
            <person name="Funari R."/>
            <person name="Cardaioli E."/>
            <person name="Iannotti N."/>
            <person name="Marturano G."/>
            <person name="Paoli F."/>
            <person name="Bruttini M."/>
            <person name="Carapelli A."/>
            <person name="Frati F."/>
            <person name="Nardi F."/>
        </authorList>
    </citation>
    <scope>NUCLEOTIDE SEQUENCE [LARGE SCALE GENOMIC DNA]</scope>
    <source>
        <strain evidence="3">DMR45628</strain>
    </source>
</reference>
<dbReference type="EMBL" id="JASPKY010001136">
    <property type="protein sequence ID" value="KAK9678975.1"/>
    <property type="molecule type" value="Genomic_DNA"/>
</dbReference>
<dbReference type="SUPFAM" id="SSF57756">
    <property type="entry name" value="Retrovirus zinc finger-like domains"/>
    <property type="match status" value="1"/>
</dbReference>
<evidence type="ECO:0000313" key="3">
    <source>
        <dbReference type="EMBL" id="KAK9678975.1"/>
    </source>
</evidence>
<sequence length="344" mass="38742">MASSVVSSIQLTNVKPFDGNNYSNWNFRVKLILEQQGVLETISSTPPEDEAKKKTFEQNDVKARNIIVQCLADNILETIKDKTTAKDIMDALKGTYLKTGIANQVQLQRKLRSMKYLHGESLNAFITKFEHTVNELKQCGGTIQTNEVISQLLSAMPESYQAVTTAIDVLFCQDESKVTFDFVKNKLLMEEARQEKNKDDAEPSTSKQVFISQKKYKYKNNNKSNQGYFPFKCYNCGEKGHKRVDCKKKDWKNSKKCNLTSTDEIVFLTTDSVVDSTESNAEVIFIVDSGATNHLISADLGNYLTNTTKVSYNIGVAKLGESIVASLRGNLHLRTTNERSSKYM</sequence>
<accession>A0AAW1HRP4</accession>
<feature type="domain" description="CCHC-type" evidence="2">
    <location>
        <begin position="232"/>
        <end position="248"/>
    </location>
</feature>
<dbReference type="PANTHER" id="PTHR47481">
    <property type="match status" value="1"/>
</dbReference>
<protein>
    <submittedName>
        <fullName evidence="3">Zinc knuckle</fullName>
    </submittedName>
</protein>
<dbReference type="AlphaFoldDB" id="A0AAW1HRP4"/>
<evidence type="ECO:0000313" key="4">
    <source>
        <dbReference type="Proteomes" id="UP001458880"/>
    </source>
</evidence>
<dbReference type="Pfam" id="PF14223">
    <property type="entry name" value="Retrotran_gag_2"/>
    <property type="match status" value="1"/>
</dbReference>
<organism evidence="3 4">
    <name type="scientific">Popillia japonica</name>
    <name type="common">Japanese beetle</name>
    <dbReference type="NCBI Taxonomy" id="7064"/>
    <lineage>
        <taxon>Eukaryota</taxon>
        <taxon>Metazoa</taxon>
        <taxon>Ecdysozoa</taxon>
        <taxon>Arthropoda</taxon>
        <taxon>Hexapoda</taxon>
        <taxon>Insecta</taxon>
        <taxon>Pterygota</taxon>
        <taxon>Neoptera</taxon>
        <taxon>Endopterygota</taxon>
        <taxon>Coleoptera</taxon>
        <taxon>Polyphaga</taxon>
        <taxon>Scarabaeiformia</taxon>
        <taxon>Scarabaeidae</taxon>
        <taxon>Rutelinae</taxon>
        <taxon>Popillia</taxon>
    </lineage>
</organism>
<dbReference type="PROSITE" id="PS50158">
    <property type="entry name" value="ZF_CCHC"/>
    <property type="match status" value="1"/>
</dbReference>
<dbReference type="SMART" id="SM00343">
    <property type="entry name" value="ZnF_C2HC"/>
    <property type="match status" value="1"/>
</dbReference>
<dbReference type="Gene3D" id="4.10.60.10">
    <property type="entry name" value="Zinc finger, CCHC-type"/>
    <property type="match status" value="1"/>
</dbReference>
<dbReference type="Pfam" id="PF00098">
    <property type="entry name" value="zf-CCHC"/>
    <property type="match status" value="1"/>
</dbReference>
<dbReference type="Proteomes" id="UP001458880">
    <property type="component" value="Unassembled WGS sequence"/>
</dbReference>
<dbReference type="InterPro" id="IPR001878">
    <property type="entry name" value="Znf_CCHC"/>
</dbReference>
<proteinExistence type="predicted"/>